<sequence>MKILVVDDEPDVKDLFEQRFRREVRNGEFELAFANSGEEAITYLSSRPSEVVLILSDINMPGMSGFELLRHIRADFNAPPPPVVMMITAYGDPESQQQAATLGANDFLTKPLDFTVLKEKLRTIA</sequence>
<dbReference type="PANTHER" id="PTHR44591:SF3">
    <property type="entry name" value="RESPONSE REGULATORY DOMAIN-CONTAINING PROTEIN"/>
    <property type="match status" value="1"/>
</dbReference>
<evidence type="ECO:0000313" key="5">
    <source>
        <dbReference type="Proteomes" id="UP000290407"/>
    </source>
</evidence>
<dbReference type="PANTHER" id="PTHR44591">
    <property type="entry name" value="STRESS RESPONSE REGULATOR PROTEIN 1"/>
    <property type="match status" value="1"/>
</dbReference>
<dbReference type="Proteomes" id="UP000290407">
    <property type="component" value="Unassembled WGS sequence"/>
</dbReference>
<dbReference type="GO" id="GO:0000160">
    <property type="term" value="P:phosphorelay signal transduction system"/>
    <property type="evidence" value="ECO:0007669"/>
    <property type="project" value="InterPro"/>
</dbReference>
<dbReference type="RefSeq" id="WP_077924487.1">
    <property type="nucleotide sequence ID" value="NZ_SBLB01000004.1"/>
</dbReference>
<dbReference type="PROSITE" id="PS50110">
    <property type="entry name" value="RESPONSE_REGULATORY"/>
    <property type="match status" value="1"/>
</dbReference>
<dbReference type="SMART" id="SM00448">
    <property type="entry name" value="REC"/>
    <property type="match status" value="1"/>
</dbReference>
<feature type="domain" description="Response regulatory" evidence="3">
    <location>
        <begin position="2"/>
        <end position="125"/>
    </location>
</feature>
<dbReference type="InterPro" id="IPR001789">
    <property type="entry name" value="Sig_transdc_resp-reg_receiver"/>
</dbReference>
<name>A0A4Q2UJ96_9BACT</name>
<feature type="modified residue" description="4-aspartylphosphate" evidence="2">
    <location>
        <position position="57"/>
    </location>
</feature>
<dbReference type="InterPro" id="IPR011006">
    <property type="entry name" value="CheY-like_superfamily"/>
</dbReference>
<keyword evidence="5" id="KW-1185">Reference proteome</keyword>
<evidence type="ECO:0000256" key="1">
    <source>
        <dbReference type="ARBA" id="ARBA00022553"/>
    </source>
</evidence>
<gene>
    <name evidence="4" type="ORF">EQG79_17630</name>
</gene>
<dbReference type="Gene3D" id="3.40.50.2300">
    <property type="match status" value="1"/>
</dbReference>
<organism evidence="4 5">
    <name type="scientific">Spirosoma sordidisoli</name>
    <dbReference type="NCBI Taxonomy" id="2502893"/>
    <lineage>
        <taxon>Bacteria</taxon>
        <taxon>Pseudomonadati</taxon>
        <taxon>Bacteroidota</taxon>
        <taxon>Cytophagia</taxon>
        <taxon>Cytophagales</taxon>
        <taxon>Cytophagaceae</taxon>
        <taxon>Spirosoma</taxon>
    </lineage>
</organism>
<proteinExistence type="predicted"/>
<evidence type="ECO:0000313" key="4">
    <source>
        <dbReference type="EMBL" id="RYC69216.1"/>
    </source>
</evidence>
<evidence type="ECO:0000259" key="3">
    <source>
        <dbReference type="PROSITE" id="PS50110"/>
    </source>
</evidence>
<protein>
    <submittedName>
        <fullName evidence="4">Response regulator</fullName>
    </submittedName>
</protein>
<reference evidence="4 5" key="1">
    <citation type="submission" date="2019-01" db="EMBL/GenBank/DDBJ databases">
        <title>Spirosoma flava sp. nov., a propanil-degrading bacterium isolated from herbicide-contaminated soil.</title>
        <authorList>
            <person name="Zhang L."/>
            <person name="Jiang J.-D."/>
        </authorList>
    </citation>
    <scope>NUCLEOTIDE SEQUENCE [LARGE SCALE GENOMIC DNA]</scope>
    <source>
        <strain evidence="4 5">TY50</strain>
    </source>
</reference>
<keyword evidence="1 2" id="KW-0597">Phosphoprotein</keyword>
<dbReference type="Pfam" id="PF00072">
    <property type="entry name" value="Response_reg"/>
    <property type="match status" value="1"/>
</dbReference>
<dbReference type="InterPro" id="IPR050595">
    <property type="entry name" value="Bact_response_regulator"/>
</dbReference>
<evidence type="ECO:0000256" key="2">
    <source>
        <dbReference type="PROSITE-ProRule" id="PRU00169"/>
    </source>
</evidence>
<dbReference type="EMBL" id="SBLB01000004">
    <property type="protein sequence ID" value="RYC69216.1"/>
    <property type="molecule type" value="Genomic_DNA"/>
</dbReference>
<accession>A0A4Q2UJ96</accession>
<comment type="caution">
    <text evidence="4">The sequence shown here is derived from an EMBL/GenBank/DDBJ whole genome shotgun (WGS) entry which is preliminary data.</text>
</comment>
<dbReference type="AlphaFoldDB" id="A0A4Q2UJ96"/>
<dbReference type="SUPFAM" id="SSF52172">
    <property type="entry name" value="CheY-like"/>
    <property type="match status" value="1"/>
</dbReference>